<dbReference type="InterPro" id="IPR007213">
    <property type="entry name" value="Ppm1/Ppm2/Tcmp"/>
</dbReference>
<dbReference type="Gene3D" id="2.120.10.80">
    <property type="entry name" value="Kelch-type beta propeller"/>
    <property type="match status" value="1"/>
</dbReference>
<dbReference type="GO" id="GO:0048803">
    <property type="term" value="P:imaginal disc-derived male genitalia morphogenesis"/>
    <property type="evidence" value="ECO:0007669"/>
    <property type="project" value="UniProtKB-ARBA"/>
</dbReference>
<evidence type="ECO:0000259" key="22">
    <source>
        <dbReference type="PROSITE" id="PS51757"/>
    </source>
</evidence>
<evidence type="ECO:0000256" key="3">
    <source>
        <dbReference type="ARBA" id="ARBA00004797"/>
    </source>
</evidence>
<dbReference type="InterPro" id="IPR027417">
    <property type="entry name" value="P-loop_NTPase"/>
</dbReference>
<dbReference type="SUPFAM" id="SSF50965">
    <property type="entry name" value="Galactose oxidase, central domain"/>
    <property type="match status" value="1"/>
</dbReference>
<dbReference type="Gene3D" id="1.20.5.4820">
    <property type="match status" value="1"/>
</dbReference>
<evidence type="ECO:0000256" key="5">
    <source>
        <dbReference type="ARBA" id="ARBA00012155"/>
    </source>
</evidence>
<dbReference type="PRINTS" id="PR00193">
    <property type="entry name" value="MYOSINHEAVY"/>
</dbReference>
<dbReference type="FunFam" id="1.20.58.530:FF:000004">
    <property type="entry name" value="Unconventional myosin ID"/>
    <property type="match status" value="1"/>
</dbReference>
<evidence type="ECO:0000256" key="13">
    <source>
        <dbReference type="ARBA" id="ARBA00023123"/>
    </source>
</evidence>
<evidence type="ECO:0000256" key="17">
    <source>
        <dbReference type="ARBA" id="ARBA00030847"/>
    </source>
</evidence>
<dbReference type="PANTHER" id="PTHR13140:SF713">
    <property type="entry name" value="UNCONVENTIONAL MYOSIN ID"/>
    <property type="match status" value="1"/>
</dbReference>
<dbReference type="GO" id="GO:0008168">
    <property type="term" value="F:methyltransferase activity"/>
    <property type="evidence" value="ECO:0007669"/>
    <property type="project" value="UniProtKB-KW"/>
</dbReference>
<dbReference type="GO" id="GO:0005886">
    <property type="term" value="C:plasma membrane"/>
    <property type="evidence" value="ECO:0007669"/>
    <property type="project" value="UniProtKB-SubCell"/>
</dbReference>
<dbReference type="GO" id="GO:0005546">
    <property type="term" value="F:phosphatidylinositol-4,5-bisphosphate binding"/>
    <property type="evidence" value="ECO:0007669"/>
    <property type="project" value="UniProtKB-ARBA"/>
</dbReference>
<keyword evidence="13 19" id="KW-0518">Myosin</keyword>
<comment type="similarity">
    <text evidence="4 19">Belongs to the TRAFAC class myosin-kinesin ATPase superfamily. Myosin family.</text>
</comment>
<dbReference type="GO" id="GO:0000146">
    <property type="term" value="F:microfilament motor activity"/>
    <property type="evidence" value="ECO:0007669"/>
    <property type="project" value="TreeGrafter"/>
</dbReference>
<dbReference type="Pfam" id="PF06017">
    <property type="entry name" value="Myosin_TH1"/>
    <property type="match status" value="1"/>
</dbReference>
<dbReference type="EC" id="2.1.1.290" evidence="6"/>
<dbReference type="InterPro" id="IPR029063">
    <property type="entry name" value="SAM-dependent_MTases_sf"/>
</dbReference>
<dbReference type="PANTHER" id="PTHR13140">
    <property type="entry name" value="MYOSIN"/>
    <property type="match status" value="1"/>
</dbReference>
<feature type="region of interest" description="Actin-binding" evidence="19">
    <location>
        <begin position="812"/>
        <end position="834"/>
    </location>
</feature>
<keyword evidence="11 19" id="KW-0067">ATP-binding</keyword>
<evidence type="ECO:0000256" key="10">
    <source>
        <dbReference type="ARBA" id="ARBA00022741"/>
    </source>
</evidence>
<feature type="region of interest" description="Disordered" evidence="20">
    <location>
        <begin position="1"/>
        <end position="22"/>
    </location>
</feature>
<keyword evidence="10 19" id="KW-0547">Nucleotide-binding</keyword>
<keyword evidence="14 19" id="KW-0505">Motor protein</keyword>
<dbReference type="Gene3D" id="3.40.50.150">
    <property type="entry name" value="Vaccinia Virus protein VP39"/>
    <property type="match status" value="1"/>
</dbReference>
<dbReference type="SMART" id="SM00242">
    <property type="entry name" value="MYSc"/>
    <property type="match status" value="1"/>
</dbReference>
<dbReference type="InterPro" id="IPR011043">
    <property type="entry name" value="Gal_Oxase/kelch_b-propeller"/>
</dbReference>
<dbReference type="SUPFAM" id="SSF53335">
    <property type="entry name" value="S-adenosyl-L-methionine-dependent methyltransferases"/>
    <property type="match status" value="1"/>
</dbReference>
<evidence type="ECO:0000259" key="21">
    <source>
        <dbReference type="PROSITE" id="PS51456"/>
    </source>
</evidence>
<dbReference type="GO" id="GO:0032259">
    <property type="term" value="P:methylation"/>
    <property type="evidence" value="ECO:0007669"/>
    <property type="project" value="UniProtKB-KW"/>
</dbReference>
<evidence type="ECO:0000313" key="23">
    <source>
        <dbReference type="EMBL" id="CAD7430224.1"/>
    </source>
</evidence>
<evidence type="ECO:0000256" key="15">
    <source>
        <dbReference type="ARBA" id="ARBA00023203"/>
    </source>
</evidence>
<comment type="catalytic activity">
    <reaction evidence="1">
        <text>7-[(3S)-3-amino-3-carboxypropyl]wyosine(37) in tRNA(Phe) + S-adenosyl-L-methionine = 7-[(3S)-(3-amino-3-methoxycarbonyl)propyl]wyosine(37) in tRNA(Phe) + S-adenosyl-L-homocysteine</text>
        <dbReference type="Rhea" id="RHEA:36903"/>
        <dbReference type="Rhea" id="RHEA-COMP:10379"/>
        <dbReference type="Rhea" id="RHEA-COMP:11844"/>
        <dbReference type="ChEBI" id="CHEBI:57856"/>
        <dbReference type="ChEBI" id="CHEBI:59789"/>
        <dbReference type="ChEBI" id="CHEBI:73543"/>
        <dbReference type="ChEBI" id="CHEBI:74275"/>
        <dbReference type="EC" id="2.1.1.290"/>
    </reaction>
</comment>
<evidence type="ECO:0000256" key="8">
    <source>
        <dbReference type="ARBA" id="ARBA00022603"/>
    </source>
</evidence>
<comment type="subcellular location">
    <subcellularLocation>
        <location evidence="2">Cell membrane</location>
        <topology evidence="2">Peripheral membrane protein</topology>
        <orientation evidence="2">Cytoplasmic side</orientation>
    </subcellularLocation>
</comment>
<dbReference type="GO" id="GO:0005524">
    <property type="term" value="F:ATP binding"/>
    <property type="evidence" value="ECO:0007669"/>
    <property type="project" value="UniProtKB-UniRule"/>
</dbReference>
<dbReference type="GO" id="GO:0030048">
    <property type="term" value="P:actin filament-based movement"/>
    <property type="evidence" value="ECO:0007669"/>
    <property type="project" value="TreeGrafter"/>
</dbReference>
<evidence type="ECO:0000256" key="16">
    <source>
        <dbReference type="ARBA" id="ARBA00029750"/>
    </source>
</evidence>
<feature type="domain" description="TH1" evidence="22">
    <location>
        <begin position="1146"/>
        <end position="1382"/>
    </location>
</feature>
<dbReference type="Gene3D" id="1.20.120.720">
    <property type="entry name" value="Myosin VI head, motor domain, U50 subdomain"/>
    <property type="match status" value="2"/>
</dbReference>
<protein>
    <recommendedName>
        <fullName evidence="7">tRNA wybutosine-synthesizing protein 4</fullName>
        <ecNumber evidence="6">2.1.1.290</ecNumber>
        <ecNumber evidence="5">2.3.1.231</ecNumber>
    </recommendedName>
    <alternativeName>
        <fullName evidence="17">tRNA(Phe) (7-(3-amino-3-(methoxycarbonyl)propyl)wyosine(37)-N)-methoxycarbonyltransferase</fullName>
    </alternativeName>
    <alternativeName>
        <fullName evidence="16">tRNA(Phe) (7-(3-amino-3-carboxypropyl)wyosine(37)-O)-methyltransferase</fullName>
    </alternativeName>
</protein>
<comment type="catalytic activity">
    <reaction evidence="18">
        <text>7-[(3S)-(3-amino-3-methoxycarbonyl)propyl]wyosine(37) in tRNA(Phe) + S-adenosyl-L-methionine + CO2 = wybutosine(37) in tRNA(Phe) + S-adenosyl-L-homocysteine + 2 H(+)</text>
        <dbReference type="Rhea" id="RHEA:37119"/>
        <dbReference type="Rhea" id="RHEA-COMP:11844"/>
        <dbReference type="Rhea" id="RHEA-COMP:11847"/>
        <dbReference type="ChEBI" id="CHEBI:15378"/>
        <dbReference type="ChEBI" id="CHEBI:16526"/>
        <dbReference type="ChEBI" id="CHEBI:57856"/>
        <dbReference type="ChEBI" id="CHEBI:59789"/>
        <dbReference type="ChEBI" id="CHEBI:73544"/>
        <dbReference type="ChEBI" id="CHEBI:74275"/>
        <dbReference type="EC" id="2.3.1.231"/>
    </reaction>
</comment>
<evidence type="ECO:0000256" key="18">
    <source>
        <dbReference type="ARBA" id="ARBA00049250"/>
    </source>
</evidence>
<sequence>MSLQAQLSGADPDNQGDDSNKNWHCVVQVPIPRQTGSEIQILDSTINNTAPRGTISQPYESETLTYSFRNELNAALPPWSMSRAMRVSEIMATQTEVGIPDFVLLDEITIEKFMANLHTRFSAGKIYTYIGEVCVSVNPYRAMNIYTPEQIFQYKEVDNSISKISWIELEQDKDSWRTFLWYLNLVTIDMQVGFHEPFSVVNRFSHEYKTCHNSPGRELFENPPHIFAIADSAHREMKQQGRDTCIVISGESGSGKTEASKIIMKYIAAVTNVGGRQEVERVKNVLLQSNSILEAFGNAKTNRNDNSSRFGKYMDINFDFKGDPVGGHINKYLLEKSRVILQQAGERNFHSFYQVRTAASSVAVCSIRRARSRTAGPPRQVEMPVALLSAASDSEAKSLSLTRDPEAYFYTRQGNSSKVEAISDRSDYKATAAAFKTLGFTAEETETLWRVVAAILHLTQYNILFVVNVVICRIGNTDAGLLVTYVVICRIGNTDAGLLVTNVTENSVGNVEFKTQDDATRPANTPVVGTVAALLKVTPEELSQALSERVIAARGEVMQKTHTVSEAEYGRDALSKKGDNLHARCPQAVYDRLFTWIVDKINQVLGLDTGKKTYMGTVIGVLDIYGFEIFDANSFEQFCINYCNEKLQQLFIELVLKQEQEEYQREGIEWRNIEYFNNQIICDLVEEPHKGMLAIVDEACLNVGKVTDELLLEAMDKKLSHHEHYTSRQLKPLDKLLKHKVEFRIRHYAGDVVYNIYGFLDKNKDTLFQDFKRLLYHSSDKLISNMWPEGSMDITKTTKRPQTAGSLFRSSMIALVKTLTSKEPFYVRCIKPNEVKSPIVFDAERVQHQVCYLGLVENVRVRRAGFAHRQRYDRFLKRSISVITNQPVVRSLFPSIILLLLSLAHLQSYLLSEYPGSAVEETRDLSKRRDLVRNVRGRFMFQHSSPPLTCTLAVIPPLRIPGECGGGNERPQYKMISQFTWPNFRAGSDKDGTRVLIDEKGFSHDVKYGLTKIFIRSPVTLAKLEEARTQMIPGIVTLLQKLWRGTMCRIRYRKMKAALKIMAFYRHCKIRRYINQLELQFRDAKRLRDYGKSLKWPAPPLAVRSAVPLLRKLFNSWRAYMILRAVPRNEWPQLKLKILAASSLNGKRATWGQGRKWLGDYLSRPEENNNSSLFVSSVNNLRNTDHIKKCSSSSCPTDCSVPPRPVLQTVVFLPRLVLQTQSANLDRPCYPSFQVLFSSYIRKTNRFNKAADRVLLVTDSAIYKMDATKFKPMRKGSPIQEMTGLSVSPGRDQLLVIHSSKGNDLVVSLVTALDEDRVGELVAVLSSLYSRLRDTDLAVTVASRFQCMLGNKSRPLRVEVSQDVQEPNFKKEGDTIVYVLPPSFAVSEQNGLSWAELVLGSASLVSSRAELVLGCFLLPCSSDSRVQGTNDYSIVSKCSMVQAGYFNDEFIHHFVSKCSRRSPLINIGYYVRATIIDFTLHTFLTDVSPQPAQIVSCGAGFDTNYFRLKNGAKLHPTAVYYEVDFPEVVERKSRIIGDTAVLSQAVGVPDDESRDIELKTRQYRLLACDLRQLDNLESVLRLVGVNFSLPTLFLSECAVTYMDEPSSSALIGWVSAKFDRAVFAMYEQVYPEDGFGIVMSKHFESIGTPLLSLATFPDLDSQEERYKTRGWSSCVSRSAWDMFINITDSAERRRAYNLEPFDEMEELHLKCCHYALTIASKGFITSLSNIPFTSRPRISTEESKHIHWLVRKTDTNIDINRFAHTTTRLAEPNGYLVVGGFGHSSDKKHGRCKEVLLSNNGGVRVLDMSFTTEDHRPEVSLDAMHHTCTNLSGTDRAVLYGGRTWPGRPVNVLPVVLTLETVGWDPPPESSDNVALRVVAEVKTPSLGGEVPRSRYRHSAVYLVSAVDGTPKNCVVVFGGRTETFQALEDVWILDVCAEETCRRAEKWPGRDWPRARFSHGATPSNCHTRMFVTGGLCQRLTPFCDVWSFDLATEVWHEFNVVMLPRYGHTASVVGGSLILLGGVNTLAGGQPGICVIDVATSACVEYALPAQDPERPIMLHNHSTVLSSDNSTLQVIGGGGNCFSFGTAFNRSGLCVDLRGLLGASWTVHP</sequence>
<dbReference type="PROSITE" id="PS51456">
    <property type="entry name" value="MYOSIN_MOTOR"/>
    <property type="match status" value="1"/>
</dbReference>
<keyword evidence="12" id="KW-0446">Lipid-binding</keyword>
<evidence type="ECO:0000256" key="9">
    <source>
        <dbReference type="ARBA" id="ARBA00022679"/>
    </source>
</evidence>
<evidence type="ECO:0000256" key="20">
    <source>
        <dbReference type="SAM" id="MobiDB-lite"/>
    </source>
</evidence>
<dbReference type="GO" id="GO:0051015">
    <property type="term" value="F:actin filament binding"/>
    <property type="evidence" value="ECO:0007669"/>
    <property type="project" value="TreeGrafter"/>
</dbReference>
<dbReference type="InterPro" id="IPR036961">
    <property type="entry name" value="Kinesin_motor_dom_sf"/>
</dbReference>
<dbReference type="GO" id="GO:0007015">
    <property type="term" value="P:actin filament organization"/>
    <property type="evidence" value="ECO:0007669"/>
    <property type="project" value="TreeGrafter"/>
</dbReference>
<accession>A0A7R9EBW6</accession>
<dbReference type="GO" id="GO:0016459">
    <property type="term" value="C:myosin complex"/>
    <property type="evidence" value="ECO:0007669"/>
    <property type="project" value="UniProtKB-KW"/>
</dbReference>
<dbReference type="InterPro" id="IPR001609">
    <property type="entry name" value="Myosin_head_motor_dom-like"/>
</dbReference>
<dbReference type="PROSITE" id="PS51757">
    <property type="entry name" value="TH1"/>
    <property type="match status" value="1"/>
</dbReference>
<dbReference type="Gene3D" id="1.10.10.820">
    <property type="match status" value="2"/>
</dbReference>
<dbReference type="SUPFAM" id="SSF52540">
    <property type="entry name" value="P-loop containing nucleoside triphosphate hydrolases"/>
    <property type="match status" value="1"/>
</dbReference>
<dbReference type="GO" id="GO:0006897">
    <property type="term" value="P:endocytosis"/>
    <property type="evidence" value="ECO:0007669"/>
    <property type="project" value="TreeGrafter"/>
</dbReference>
<evidence type="ECO:0000256" key="6">
    <source>
        <dbReference type="ARBA" id="ARBA00012779"/>
    </source>
</evidence>
<organism evidence="23">
    <name type="scientific">Timema monikensis</name>
    <dbReference type="NCBI Taxonomy" id="170555"/>
    <lineage>
        <taxon>Eukaryota</taxon>
        <taxon>Metazoa</taxon>
        <taxon>Ecdysozoa</taxon>
        <taxon>Arthropoda</taxon>
        <taxon>Hexapoda</taxon>
        <taxon>Insecta</taxon>
        <taxon>Pterygota</taxon>
        <taxon>Neoptera</taxon>
        <taxon>Polyneoptera</taxon>
        <taxon>Phasmatodea</taxon>
        <taxon>Timematodea</taxon>
        <taxon>Timematoidea</taxon>
        <taxon>Timematidae</taxon>
        <taxon>Timema</taxon>
    </lineage>
</organism>
<dbReference type="PROSITE" id="PS50096">
    <property type="entry name" value="IQ"/>
    <property type="match status" value="1"/>
</dbReference>
<feature type="domain" description="Myosin motor" evidence="21">
    <location>
        <begin position="97"/>
        <end position="1029"/>
    </location>
</feature>
<keyword evidence="8" id="KW-0489">Methyltransferase</keyword>
<evidence type="ECO:0000256" key="4">
    <source>
        <dbReference type="ARBA" id="ARBA00008314"/>
    </source>
</evidence>
<feature type="binding site" evidence="19">
    <location>
        <begin position="250"/>
        <end position="257"/>
    </location>
    <ligand>
        <name>ATP</name>
        <dbReference type="ChEBI" id="CHEBI:30616"/>
    </ligand>
</feature>
<dbReference type="Pfam" id="PF04072">
    <property type="entry name" value="LCM"/>
    <property type="match status" value="1"/>
</dbReference>
<dbReference type="Pfam" id="PF00063">
    <property type="entry name" value="Myosin_head"/>
    <property type="match status" value="4"/>
</dbReference>
<evidence type="ECO:0000256" key="12">
    <source>
        <dbReference type="ARBA" id="ARBA00023121"/>
    </source>
</evidence>
<evidence type="ECO:0000256" key="1">
    <source>
        <dbReference type="ARBA" id="ARBA00001806"/>
    </source>
</evidence>
<gene>
    <name evidence="23" type="ORF">TMSB3V08_LOCUS6986</name>
</gene>
<dbReference type="InterPro" id="IPR010926">
    <property type="entry name" value="Myosin_TH1"/>
</dbReference>
<evidence type="ECO:0000256" key="19">
    <source>
        <dbReference type="PROSITE-ProRule" id="PRU00782"/>
    </source>
</evidence>
<dbReference type="Gene3D" id="3.40.850.10">
    <property type="entry name" value="Kinesin motor domain"/>
    <property type="match status" value="3"/>
</dbReference>
<reference evidence="23" key="1">
    <citation type="submission" date="2020-11" db="EMBL/GenBank/DDBJ databases">
        <authorList>
            <person name="Tran Van P."/>
        </authorList>
    </citation>
    <scope>NUCLEOTIDE SEQUENCE</scope>
</reference>
<dbReference type="EC" id="2.3.1.231" evidence="5"/>
<comment type="pathway">
    <text evidence="3">tRNA modification; wybutosine-tRNA(Phe) biosynthesis.</text>
</comment>
<dbReference type="GO" id="GO:0007368">
    <property type="term" value="P:determination of left/right symmetry"/>
    <property type="evidence" value="ECO:0007669"/>
    <property type="project" value="UniProtKB-ARBA"/>
</dbReference>
<evidence type="ECO:0000256" key="7">
    <source>
        <dbReference type="ARBA" id="ARBA00018045"/>
    </source>
</evidence>
<dbReference type="UniPathway" id="UPA00375"/>
<dbReference type="Gene3D" id="1.20.58.530">
    <property type="match status" value="1"/>
</dbReference>
<name>A0A7R9EBW6_9NEOP</name>
<dbReference type="Pfam" id="PF24681">
    <property type="entry name" value="Kelch_KLHDC2_KLHL20_DRC7"/>
    <property type="match status" value="1"/>
</dbReference>
<evidence type="ECO:0000256" key="14">
    <source>
        <dbReference type="ARBA" id="ARBA00023175"/>
    </source>
</evidence>
<evidence type="ECO:0000256" key="2">
    <source>
        <dbReference type="ARBA" id="ARBA00004413"/>
    </source>
</evidence>
<proteinExistence type="inferred from homology"/>
<evidence type="ECO:0000256" key="11">
    <source>
        <dbReference type="ARBA" id="ARBA00022840"/>
    </source>
</evidence>
<keyword evidence="15 19" id="KW-0009">Actin-binding</keyword>
<dbReference type="EMBL" id="OB794410">
    <property type="protein sequence ID" value="CAD7430224.1"/>
    <property type="molecule type" value="Genomic_DNA"/>
</dbReference>
<dbReference type="GO" id="GO:0005938">
    <property type="term" value="C:cell cortex"/>
    <property type="evidence" value="ECO:0007669"/>
    <property type="project" value="UniProtKB-ARBA"/>
</dbReference>
<dbReference type="GO" id="GO:0007498">
    <property type="term" value="P:mesoderm development"/>
    <property type="evidence" value="ECO:0007669"/>
    <property type="project" value="UniProtKB-ARBA"/>
</dbReference>
<dbReference type="InterPro" id="IPR015915">
    <property type="entry name" value="Kelch-typ_b-propeller"/>
</dbReference>
<keyword evidence="9" id="KW-0808">Transferase</keyword>
<dbReference type="GO" id="GO:0005902">
    <property type="term" value="C:microvillus"/>
    <property type="evidence" value="ECO:0007669"/>
    <property type="project" value="TreeGrafter"/>
</dbReference>